<dbReference type="InterPro" id="IPR052019">
    <property type="entry name" value="F420H2_bilvrd_red/Heme_oxyg"/>
</dbReference>
<feature type="domain" description="Pyridoxamine 5'-phosphate oxidase N-terminal" evidence="2">
    <location>
        <begin position="14"/>
        <end position="104"/>
    </location>
</feature>
<protein>
    <submittedName>
        <fullName evidence="3">PPOX class F420-dependent oxidoreductase</fullName>
    </submittedName>
</protein>
<organism evidence="3 4">
    <name type="scientific">Paractinoplanes tereljensis</name>
    <dbReference type="NCBI Taxonomy" id="571912"/>
    <lineage>
        <taxon>Bacteria</taxon>
        <taxon>Bacillati</taxon>
        <taxon>Actinomycetota</taxon>
        <taxon>Actinomycetes</taxon>
        <taxon>Micromonosporales</taxon>
        <taxon>Micromonosporaceae</taxon>
        <taxon>Paractinoplanes</taxon>
    </lineage>
</organism>
<proteinExistence type="predicted"/>
<dbReference type="PANTHER" id="PTHR35176">
    <property type="entry name" value="HEME OXYGENASE HI_0854-RELATED"/>
    <property type="match status" value="1"/>
</dbReference>
<evidence type="ECO:0000313" key="3">
    <source>
        <dbReference type="EMBL" id="GIF26854.1"/>
    </source>
</evidence>
<keyword evidence="4" id="KW-1185">Reference proteome</keyword>
<dbReference type="GO" id="GO:0070967">
    <property type="term" value="F:coenzyme F420 binding"/>
    <property type="evidence" value="ECO:0007669"/>
    <property type="project" value="TreeGrafter"/>
</dbReference>
<dbReference type="Pfam" id="PF01243">
    <property type="entry name" value="PNPOx_N"/>
    <property type="match status" value="1"/>
</dbReference>
<dbReference type="GO" id="GO:0016627">
    <property type="term" value="F:oxidoreductase activity, acting on the CH-CH group of donors"/>
    <property type="evidence" value="ECO:0007669"/>
    <property type="project" value="TreeGrafter"/>
</dbReference>
<evidence type="ECO:0000256" key="1">
    <source>
        <dbReference type="ARBA" id="ARBA00023002"/>
    </source>
</evidence>
<dbReference type="InterPro" id="IPR024031">
    <property type="entry name" value="MSMEG_5819/OxyR"/>
</dbReference>
<sequence>MVSVSFSESEIAYLGSQHLGRLATLRPDGTLQNSPVGYRYHPTLGTIDVSGFNMERSHKFRNVAATHEVAFVVDDLPSVQPWRVRCLEIRGTAEAIEVAADSAYGSPGPIIRIHPRRIIAFGMDQSDTEPHQLVPNSRDVG</sequence>
<dbReference type="AlphaFoldDB" id="A0A919TZ58"/>
<dbReference type="SUPFAM" id="SSF50475">
    <property type="entry name" value="FMN-binding split barrel"/>
    <property type="match status" value="1"/>
</dbReference>
<dbReference type="Gene3D" id="2.30.110.10">
    <property type="entry name" value="Electron Transport, Fmn-binding Protein, Chain A"/>
    <property type="match status" value="1"/>
</dbReference>
<dbReference type="PANTHER" id="PTHR35176:SF6">
    <property type="entry name" value="HEME OXYGENASE HI_0854-RELATED"/>
    <property type="match status" value="1"/>
</dbReference>
<dbReference type="Proteomes" id="UP000623608">
    <property type="component" value="Unassembled WGS sequence"/>
</dbReference>
<keyword evidence="1" id="KW-0560">Oxidoreductase</keyword>
<dbReference type="EMBL" id="BOMY01000064">
    <property type="protein sequence ID" value="GIF26854.1"/>
    <property type="molecule type" value="Genomic_DNA"/>
</dbReference>
<gene>
    <name evidence="3" type="ORF">Ate02nite_95840</name>
</gene>
<evidence type="ECO:0000313" key="4">
    <source>
        <dbReference type="Proteomes" id="UP000623608"/>
    </source>
</evidence>
<evidence type="ECO:0000259" key="2">
    <source>
        <dbReference type="Pfam" id="PF01243"/>
    </source>
</evidence>
<dbReference type="InterPro" id="IPR011576">
    <property type="entry name" value="Pyridox_Oxase_N"/>
</dbReference>
<accession>A0A919TZ58</accession>
<reference evidence="3" key="1">
    <citation type="submission" date="2021-01" db="EMBL/GenBank/DDBJ databases">
        <title>Whole genome shotgun sequence of Actinoplanes tereljensis NBRC 105297.</title>
        <authorList>
            <person name="Komaki H."/>
            <person name="Tamura T."/>
        </authorList>
    </citation>
    <scope>NUCLEOTIDE SEQUENCE</scope>
    <source>
        <strain evidence="3">NBRC 105297</strain>
    </source>
</reference>
<dbReference type="InterPro" id="IPR012349">
    <property type="entry name" value="Split_barrel_FMN-bd"/>
</dbReference>
<comment type="caution">
    <text evidence="3">The sequence shown here is derived from an EMBL/GenBank/DDBJ whole genome shotgun (WGS) entry which is preliminary data.</text>
</comment>
<name>A0A919TZ58_9ACTN</name>
<dbReference type="NCBIfam" id="TIGR04023">
    <property type="entry name" value="PPOX_MSMEG_5819"/>
    <property type="match status" value="1"/>
</dbReference>
<dbReference type="GO" id="GO:0005829">
    <property type="term" value="C:cytosol"/>
    <property type="evidence" value="ECO:0007669"/>
    <property type="project" value="TreeGrafter"/>
</dbReference>